<keyword evidence="6 11" id="KW-0186">Copper</keyword>
<gene>
    <name evidence="15" type="ORF">CcCBS67573_g04571</name>
</gene>
<sequence length="576" mass="62892">MQHRRTLPLLATALAACTATNAAVCYNQLSAAQFPNCAALSPSVALHWALNASHITFGVDADVPSNALYWFAIGISEMGGMFGADVWMLTRVPGNQSYVMMDLFSTTTVRPVPDSEQDVFLLTPPPPSNINTLFTFTRPIETCDTSDYPIIQGRSHHMIWAYGQGDPTGVALPHRPSDSDRGNAQIVLFPNSNASVELKEDVAVKELEESNNLLTFDARFPSTNLIPLRETSYLCSNFQLPVYSKHHIVQYEGIVDSSHLHHMVVFGCTSKPTNLGQVVDCASMQLDCSQIMFMWAPGKGKTVLPIEAGYAIGPDQDSFEYITLQLHYNNQQRSSNIPDSSGFRIYYTSKLRANDVGTLTLGSRDIHIPGNSNDYTALKPNICPSECTSKFPHDLVVISNGFHMHTLGFNASSRLVRQGQEISPLGLRQYYNFGFQGNTLPADAQAVIKPGDAIITQCVYLPTAGLRSQPTTLGESTQDEMCYNFVTYYPALKAIDTCISSSKQNIAFCSLKQNVGLGISVQAVQKGFLIPYASPSFVPYSPVCTPSAQVVVAPSQSDAVILSQTFLLFAAMFLAA</sequence>
<dbReference type="GO" id="GO:0004500">
    <property type="term" value="F:dopamine beta-monooxygenase activity"/>
    <property type="evidence" value="ECO:0007669"/>
    <property type="project" value="InterPro"/>
</dbReference>
<evidence type="ECO:0000256" key="3">
    <source>
        <dbReference type="ARBA" id="ARBA00022723"/>
    </source>
</evidence>
<dbReference type="Gene3D" id="2.60.120.230">
    <property type="match status" value="1"/>
</dbReference>
<feature type="disulfide bond" evidence="12">
    <location>
        <begin position="458"/>
        <end position="482"/>
    </location>
</feature>
<keyword evidence="3 11" id="KW-0479">Metal-binding</keyword>
<dbReference type="PROSITE" id="PS00084">
    <property type="entry name" value="CU2_MONOOXYGENASE_1"/>
    <property type="match status" value="1"/>
</dbReference>
<evidence type="ECO:0000256" key="11">
    <source>
        <dbReference type="PIRSR" id="PIRSR600720-2"/>
    </source>
</evidence>
<dbReference type="EMBL" id="QEAP01000141">
    <property type="protein sequence ID" value="TPX74158.1"/>
    <property type="molecule type" value="Genomic_DNA"/>
</dbReference>
<feature type="domain" description="DOMON" evidence="14">
    <location>
        <begin position="42"/>
        <end position="163"/>
    </location>
</feature>
<evidence type="ECO:0000256" key="1">
    <source>
        <dbReference type="ARBA" id="ARBA00010676"/>
    </source>
</evidence>
<dbReference type="InterPro" id="IPR005018">
    <property type="entry name" value="DOMON_domain"/>
</dbReference>
<feature type="binding site" evidence="11">
    <location>
        <position position="262"/>
    </location>
    <ligand>
        <name>Cu(2+)</name>
        <dbReference type="ChEBI" id="CHEBI:29036"/>
        <label>1</label>
        <note>catalytic</note>
    </ligand>
</feature>
<evidence type="ECO:0000256" key="13">
    <source>
        <dbReference type="SAM" id="SignalP"/>
    </source>
</evidence>
<feature type="binding site" evidence="11">
    <location>
        <position position="327"/>
    </location>
    <ligand>
        <name>Cu(2+)</name>
        <dbReference type="ChEBI" id="CHEBI:29036"/>
        <label>1</label>
        <note>catalytic</note>
    </ligand>
</feature>
<keyword evidence="16" id="KW-1185">Reference proteome</keyword>
<dbReference type="SMART" id="SM00664">
    <property type="entry name" value="DoH"/>
    <property type="match status" value="1"/>
</dbReference>
<keyword evidence="13" id="KW-0732">Signal</keyword>
<proteinExistence type="inferred from homology"/>
<comment type="similarity">
    <text evidence="1">Belongs to the copper type II ascorbate-dependent monooxygenase family.</text>
</comment>
<feature type="binding site" evidence="11">
    <location>
        <position position="481"/>
    </location>
    <ligand>
        <name>Cu(2+)</name>
        <dbReference type="ChEBI" id="CHEBI:29036"/>
        <label>1</label>
        <note>catalytic</note>
    </ligand>
</feature>
<dbReference type="GO" id="GO:0006518">
    <property type="term" value="P:peptide metabolic process"/>
    <property type="evidence" value="ECO:0007669"/>
    <property type="project" value="InterPro"/>
</dbReference>
<keyword evidence="5" id="KW-0560">Oxidoreductase</keyword>
<keyword evidence="9" id="KW-0325">Glycoprotein</keyword>
<dbReference type="SUPFAM" id="SSF49742">
    <property type="entry name" value="PHM/PNGase F"/>
    <property type="match status" value="2"/>
</dbReference>
<evidence type="ECO:0000256" key="7">
    <source>
        <dbReference type="ARBA" id="ARBA00023033"/>
    </source>
</evidence>
<evidence type="ECO:0000256" key="2">
    <source>
        <dbReference type="ARBA" id="ARBA00012689"/>
    </source>
</evidence>
<protein>
    <recommendedName>
        <fullName evidence="2">peptidylglycine monooxygenase</fullName>
        <ecNumber evidence="2">1.14.17.3</ecNumber>
    </recommendedName>
</protein>
<evidence type="ECO:0000313" key="15">
    <source>
        <dbReference type="EMBL" id="TPX74158.1"/>
    </source>
</evidence>
<evidence type="ECO:0000256" key="10">
    <source>
        <dbReference type="ARBA" id="ARBA00048431"/>
    </source>
</evidence>
<evidence type="ECO:0000256" key="5">
    <source>
        <dbReference type="ARBA" id="ARBA00023002"/>
    </source>
</evidence>
<dbReference type="InterPro" id="IPR000323">
    <property type="entry name" value="Cu2_ascorb_mOase_N"/>
</dbReference>
<feature type="binding site" evidence="11">
    <location>
        <position position="261"/>
    </location>
    <ligand>
        <name>Cu(2+)</name>
        <dbReference type="ChEBI" id="CHEBI:29036"/>
        <label>1</label>
        <note>catalytic</note>
    </ligand>
</feature>
<dbReference type="GO" id="GO:0016020">
    <property type="term" value="C:membrane"/>
    <property type="evidence" value="ECO:0007669"/>
    <property type="project" value="InterPro"/>
</dbReference>
<comment type="caution">
    <text evidence="15">The sequence shown here is derived from an EMBL/GenBank/DDBJ whole genome shotgun (WGS) entry which is preliminary data.</text>
</comment>
<feature type="binding site" evidence="11">
    <location>
        <position position="403"/>
    </location>
    <ligand>
        <name>Cu(2+)</name>
        <dbReference type="ChEBI" id="CHEBI:29036"/>
        <label>1</label>
        <note>catalytic</note>
    </ligand>
</feature>
<dbReference type="PANTHER" id="PTHR10157:SF23">
    <property type="entry name" value="MOXD1 HOMOLOG 1"/>
    <property type="match status" value="1"/>
</dbReference>
<dbReference type="InterPro" id="IPR020611">
    <property type="entry name" value="Cu2_ascorb_mOase_CS-1"/>
</dbReference>
<feature type="chain" id="PRO_5021191117" description="peptidylglycine monooxygenase" evidence="13">
    <location>
        <begin position="23"/>
        <end position="576"/>
    </location>
</feature>
<dbReference type="GO" id="GO:0005507">
    <property type="term" value="F:copper ion binding"/>
    <property type="evidence" value="ECO:0007669"/>
    <property type="project" value="InterPro"/>
</dbReference>
<dbReference type="PRINTS" id="PR00790">
    <property type="entry name" value="PAMONOXGNASE"/>
</dbReference>
<evidence type="ECO:0000256" key="12">
    <source>
        <dbReference type="PIRSR" id="PIRSR600720-3"/>
    </source>
</evidence>
<dbReference type="AlphaFoldDB" id="A0A507FFT4"/>
<evidence type="ECO:0000256" key="9">
    <source>
        <dbReference type="ARBA" id="ARBA00023180"/>
    </source>
</evidence>
<evidence type="ECO:0000259" key="14">
    <source>
        <dbReference type="PROSITE" id="PS50836"/>
    </source>
</evidence>
<dbReference type="Pfam" id="PF01082">
    <property type="entry name" value="Cu2_monooxygen"/>
    <property type="match status" value="1"/>
</dbReference>
<dbReference type="Pfam" id="PF03351">
    <property type="entry name" value="DOMON"/>
    <property type="match status" value="1"/>
</dbReference>
<dbReference type="STRING" id="246404.A0A507FFT4"/>
<accession>A0A507FFT4</accession>
<evidence type="ECO:0000256" key="8">
    <source>
        <dbReference type="ARBA" id="ARBA00023157"/>
    </source>
</evidence>
<dbReference type="InterPro" id="IPR036939">
    <property type="entry name" value="Cu2_ascorb_mOase_N_sf"/>
</dbReference>
<dbReference type="InterPro" id="IPR045266">
    <property type="entry name" value="DOH_DOMON"/>
</dbReference>
<evidence type="ECO:0000313" key="16">
    <source>
        <dbReference type="Proteomes" id="UP000320333"/>
    </source>
</evidence>
<dbReference type="Proteomes" id="UP000320333">
    <property type="component" value="Unassembled WGS sequence"/>
</dbReference>
<dbReference type="Gene3D" id="2.60.120.310">
    <property type="entry name" value="Copper type II, ascorbate-dependent monooxygenase, N-terminal domain"/>
    <property type="match status" value="1"/>
</dbReference>
<feature type="binding site" evidence="11">
    <location>
        <position position="405"/>
    </location>
    <ligand>
        <name>Cu(2+)</name>
        <dbReference type="ChEBI" id="CHEBI:29036"/>
        <label>1</label>
        <note>catalytic</note>
    </ligand>
</feature>
<dbReference type="GO" id="GO:0004504">
    <property type="term" value="F:peptidylglycine monooxygenase activity"/>
    <property type="evidence" value="ECO:0007669"/>
    <property type="project" value="UniProtKB-EC"/>
</dbReference>
<keyword evidence="8 12" id="KW-1015">Disulfide bond</keyword>
<feature type="signal peptide" evidence="13">
    <location>
        <begin position="1"/>
        <end position="22"/>
    </location>
</feature>
<name>A0A507FFT4_9FUNG</name>
<dbReference type="PROSITE" id="PS51257">
    <property type="entry name" value="PROKAR_LIPOPROTEIN"/>
    <property type="match status" value="1"/>
</dbReference>
<feature type="disulfide bond" evidence="12">
    <location>
        <begin position="235"/>
        <end position="281"/>
    </location>
</feature>
<comment type="catalytic activity">
    <reaction evidence="10">
        <text>a [peptide]-C-terminal glycine + 2 L-ascorbate + O2 = a [peptide]-C-terminal (2S)-2-hydroxyglycine + 2 monodehydro-L-ascorbate radical + H2O</text>
        <dbReference type="Rhea" id="RHEA:21452"/>
        <dbReference type="Rhea" id="RHEA-COMP:13486"/>
        <dbReference type="Rhea" id="RHEA-COMP:15321"/>
        <dbReference type="ChEBI" id="CHEBI:15377"/>
        <dbReference type="ChEBI" id="CHEBI:15379"/>
        <dbReference type="ChEBI" id="CHEBI:38290"/>
        <dbReference type="ChEBI" id="CHEBI:59513"/>
        <dbReference type="ChEBI" id="CHEBI:137000"/>
        <dbReference type="ChEBI" id="CHEBI:142768"/>
        <dbReference type="EC" id="1.14.17.3"/>
    </reaction>
</comment>
<comment type="cofactor">
    <cofactor evidence="11">
        <name>Cu(2+)</name>
        <dbReference type="ChEBI" id="CHEBI:29036"/>
    </cofactor>
    <text evidence="11">Binds 2 Cu(2+) ions per subunit.</text>
</comment>
<dbReference type="PROSITE" id="PS50836">
    <property type="entry name" value="DOMON"/>
    <property type="match status" value="1"/>
</dbReference>
<dbReference type="OrthoDB" id="19261at2759"/>
<dbReference type="InterPro" id="IPR014784">
    <property type="entry name" value="Cu2_ascorb_mOase-like_C"/>
</dbReference>
<keyword evidence="4" id="KW-0862">Zinc</keyword>
<dbReference type="InterPro" id="IPR000720">
    <property type="entry name" value="PHM/PAL"/>
</dbReference>
<organism evidence="15 16">
    <name type="scientific">Chytriomyces confervae</name>
    <dbReference type="NCBI Taxonomy" id="246404"/>
    <lineage>
        <taxon>Eukaryota</taxon>
        <taxon>Fungi</taxon>
        <taxon>Fungi incertae sedis</taxon>
        <taxon>Chytridiomycota</taxon>
        <taxon>Chytridiomycota incertae sedis</taxon>
        <taxon>Chytridiomycetes</taxon>
        <taxon>Chytridiales</taxon>
        <taxon>Chytriomycetaceae</taxon>
        <taxon>Chytriomyces</taxon>
    </lineage>
</organism>
<reference evidence="15 16" key="1">
    <citation type="journal article" date="2019" name="Sci. Rep.">
        <title>Comparative genomics of chytrid fungi reveal insights into the obligate biotrophic and pathogenic lifestyle of Synchytrium endobioticum.</title>
        <authorList>
            <person name="van de Vossenberg B.T.L.H."/>
            <person name="Warris S."/>
            <person name="Nguyen H.D.T."/>
            <person name="van Gent-Pelzer M.P.E."/>
            <person name="Joly D.L."/>
            <person name="van de Geest H.C."/>
            <person name="Bonants P.J.M."/>
            <person name="Smith D.S."/>
            <person name="Levesque C.A."/>
            <person name="van der Lee T.A.J."/>
        </authorList>
    </citation>
    <scope>NUCLEOTIDE SEQUENCE [LARGE SCALE GENOMIC DNA]</scope>
    <source>
        <strain evidence="15 16">CBS 675.73</strain>
    </source>
</reference>
<evidence type="ECO:0000256" key="6">
    <source>
        <dbReference type="ARBA" id="ARBA00023008"/>
    </source>
</evidence>
<feature type="disulfide bond" evidence="12">
    <location>
        <begin position="387"/>
        <end position="498"/>
    </location>
</feature>
<dbReference type="CDD" id="cd09631">
    <property type="entry name" value="DOMON_DOH"/>
    <property type="match status" value="1"/>
</dbReference>
<evidence type="ECO:0000256" key="4">
    <source>
        <dbReference type="ARBA" id="ARBA00022833"/>
    </source>
</evidence>
<dbReference type="InterPro" id="IPR024548">
    <property type="entry name" value="Cu2_monoox_C"/>
</dbReference>
<dbReference type="EC" id="1.14.17.3" evidence="2"/>
<dbReference type="InterPro" id="IPR000945">
    <property type="entry name" value="DBH-like"/>
</dbReference>
<dbReference type="Pfam" id="PF03712">
    <property type="entry name" value="Cu2_monoox_C"/>
    <property type="match status" value="1"/>
</dbReference>
<keyword evidence="7" id="KW-0503">Monooxygenase</keyword>
<dbReference type="PANTHER" id="PTHR10157">
    <property type="entry name" value="DOPAMINE BETA HYDROXYLASE RELATED"/>
    <property type="match status" value="1"/>
</dbReference>
<dbReference type="InterPro" id="IPR008977">
    <property type="entry name" value="PHM/PNGase_F_dom_sf"/>
</dbReference>